<name>A0AA36FDK1_OCTVU</name>
<protein>
    <submittedName>
        <fullName evidence="1">Uncharacterized protein</fullName>
    </submittedName>
</protein>
<sequence length="94" mass="10802">MNKDAEDNPRKSKLLINPKIYKNRSVKYCTRHSSVGTRIPFHGLANVVEFKFSGNSIAVTEEVDILTDILHVDIFIIKLSRRINVRPRIQPTNL</sequence>
<organism evidence="1 2">
    <name type="scientific">Octopus vulgaris</name>
    <name type="common">Common octopus</name>
    <dbReference type="NCBI Taxonomy" id="6645"/>
    <lineage>
        <taxon>Eukaryota</taxon>
        <taxon>Metazoa</taxon>
        <taxon>Spiralia</taxon>
        <taxon>Lophotrochozoa</taxon>
        <taxon>Mollusca</taxon>
        <taxon>Cephalopoda</taxon>
        <taxon>Coleoidea</taxon>
        <taxon>Octopodiformes</taxon>
        <taxon>Octopoda</taxon>
        <taxon>Incirrata</taxon>
        <taxon>Octopodidae</taxon>
        <taxon>Octopus</taxon>
    </lineage>
</organism>
<accession>A0AA36FDK1</accession>
<dbReference type="EMBL" id="OX597828">
    <property type="protein sequence ID" value="CAI9733657.1"/>
    <property type="molecule type" value="Genomic_DNA"/>
</dbReference>
<reference evidence="1" key="1">
    <citation type="submission" date="2023-08" db="EMBL/GenBank/DDBJ databases">
        <authorList>
            <person name="Alioto T."/>
            <person name="Alioto T."/>
            <person name="Gomez Garrido J."/>
        </authorList>
    </citation>
    <scope>NUCLEOTIDE SEQUENCE</scope>
</reference>
<gene>
    <name evidence="1" type="ORF">OCTVUL_1B023153</name>
</gene>
<dbReference type="AlphaFoldDB" id="A0AA36FDK1"/>
<dbReference type="Proteomes" id="UP001162480">
    <property type="component" value="Chromosome 15"/>
</dbReference>
<evidence type="ECO:0000313" key="2">
    <source>
        <dbReference type="Proteomes" id="UP001162480"/>
    </source>
</evidence>
<evidence type="ECO:0000313" key="1">
    <source>
        <dbReference type="EMBL" id="CAI9733657.1"/>
    </source>
</evidence>
<keyword evidence="2" id="KW-1185">Reference proteome</keyword>
<proteinExistence type="predicted"/>